<keyword evidence="2" id="KW-1185">Reference proteome</keyword>
<accession>A0ABY6V2F4</accession>
<evidence type="ECO:0000313" key="1">
    <source>
        <dbReference type="EMBL" id="VUC37131.1"/>
    </source>
</evidence>
<dbReference type="EMBL" id="CABFNS010000936">
    <property type="protein sequence ID" value="VUC37131.1"/>
    <property type="molecule type" value="Genomic_DNA"/>
</dbReference>
<organism evidence="1 2">
    <name type="scientific">Bionectria ochroleuca</name>
    <name type="common">Gliocladium roseum</name>
    <dbReference type="NCBI Taxonomy" id="29856"/>
    <lineage>
        <taxon>Eukaryota</taxon>
        <taxon>Fungi</taxon>
        <taxon>Dikarya</taxon>
        <taxon>Ascomycota</taxon>
        <taxon>Pezizomycotina</taxon>
        <taxon>Sordariomycetes</taxon>
        <taxon>Hypocreomycetidae</taxon>
        <taxon>Hypocreales</taxon>
        <taxon>Bionectriaceae</taxon>
        <taxon>Clonostachys</taxon>
    </lineage>
</organism>
<sequence length="110" mass="11974">MANRGWRFCNEIFHDAAGLEQGFGVSRAELTACYVHSGQEAATLETKGSLTCYKLDGFGRTLACRSRNAAGDQATMRAANFFAQSPYVADGSLPKLLGNTDLCPQRRMSF</sequence>
<dbReference type="Proteomes" id="UP000766486">
    <property type="component" value="Unassembled WGS sequence"/>
</dbReference>
<evidence type="ECO:0000313" key="2">
    <source>
        <dbReference type="Proteomes" id="UP000766486"/>
    </source>
</evidence>
<comment type="caution">
    <text evidence="1">The sequence shown here is derived from an EMBL/GenBank/DDBJ whole genome shotgun (WGS) entry which is preliminary data.</text>
</comment>
<name>A0ABY6V2F4_BIOOC</name>
<proteinExistence type="predicted"/>
<protein>
    <submittedName>
        <fullName evidence="1">Uncharacterized protein</fullName>
    </submittedName>
</protein>
<reference evidence="1 2" key="1">
    <citation type="submission" date="2019-06" db="EMBL/GenBank/DDBJ databases">
        <authorList>
            <person name="Broberg M."/>
        </authorList>
    </citation>
    <scope>NUCLEOTIDE SEQUENCE [LARGE SCALE GENOMIC DNA]</scope>
</reference>
<gene>
    <name evidence="1" type="ORF">CLO192961_LOCUS462899</name>
</gene>